<dbReference type="InterPro" id="IPR001611">
    <property type="entry name" value="Leu-rich_rpt"/>
</dbReference>
<keyword evidence="2" id="KW-0433">Leucine-rich repeat</keyword>
<evidence type="ECO:0000313" key="6">
    <source>
        <dbReference type="EMBL" id="MBF5059418.1"/>
    </source>
</evidence>
<accession>A0ABS0AZ66</accession>
<dbReference type="Pfam" id="PF12796">
    <property type="entry name" value="Ank_2"/>
    <property type="match status" value="1"/>
</dbReference>
<keyword evidence="4" id="KW-0040">ANK repeat</keyword>
<dbReference type="PANTHER" id="PTHR24113">
    <property type="entry name" value="RAN GTPASE-ACTIVATING PROTEIN 1"/>
    <property type="match status" value="1"/>
</dbReference>
<dbReference type="Gene3D" id="1.25.40.20">
    <property type="entry name" value="Ankyrin repeat-containing domain"/>
    <property type="match status" value="1"/>
</dbReference>
<dbReference type="RefSeq" id="WP_194847720.1">
    <property type="nucleotide sequence ID" value="NZ_JAAEJV010000021.1"/>
</dbReference>
<dbReference type="SMART" id="SM00368">
    <property type="entry name" value="LRR_RI"/>
    <property type="match status" value="3"/>
</dbReference>
<evidence type="ECO:0000256" key="4">
    <source>
        <dbReference type="PROSITE-ProRule" id="PRU00023"/>
    </source>
</evidence>
<gene>
    <name evidence="6" type="ORF">NEPTK9_000932</name>
</gene>
<dbReference type="EMBL" id="JAAEJV010000021">
    <property type="protein sequence ID" value="MBF5059418.1"/>
    <property type="molecule type" value="Genomic_DNA"/>
</dbReference>
<dbReference type="Gene3D" id="3.80.10.10">
    <property type="entry name" value="Ribonuclease Inhibitor"/>
    <property type="match status" value="1"/>
</dbReference>
<feature type="coiled-coil region" evidence="5">
    <location>
        <begin position="233"/>
        <end position="272"/>
    </location>
</feature>
<name>A0ABS0AZ66_9BACT</name>
<dbReference type="PANTHER" id="PTHR24113:SF12">
    <property type="entry name" value="RAN GTPASE-ACTIVATING PROTEIN 1"/>
    <property type="match status" value="1"/>
</dbReference>
<evidence type="ECO:0000256" key="2">
    <source>
        <dbReference type="ARBA" id="ARBA00022614"/>
    </source>
</evidence>
<dbReference type="SUPFAM" id="SSF48403">
    <property type="entry name" value="Ankyrin repeat"/>
    <property type="match status" value="1"/>
</dbReference>
<dbReference type="InterPro" id="IPR036770">
    <property type="entry name" value="Ankyrin_rpt-contain_sf"/>
</dbReference>
<feature type="repeat" description="ANK" evidence="4">
    <location>
        <begin position="360"/>
        <end position="392"/>
    </location>
</feature>
<protein>
    <submittedName>
        <fullName evidence="6">Uncharacterized protein</fullName>
    </submittedName>
</protein>
<organism evidence="6 7">
    <name type="scientific">Candidatus Neptunichlamydia vexilliferae</name>
    <dbReference type="NCBI Taxonomy" id="1651774"/>
    <lineage>
        <taxon>Bacteria</taxon>
        <taxon>Pseudomonadati</taxon>
        <taxon>Chlamydiota</taxon>
        <taxon>Chlamydiia</taxon>
        <taxon>Parachlamydiales</taxon>
        <taxon>Simkaniaceae</taxon>
        <taxon>Candidatus Neptunichlamydia</taxon>
    </lineage>
</organism>
<evidence type="ECO:0000256" key="5">
    <source>
        <dbReference type="SAM" id="Coils"/>
    </source>
</evidence>
<dbReference type="InterPro" id="IPR002110">
    <property type="entry name" value="Ankyrin_rpt"/>
</dbReference>
<dbReference type="InterPro" id="IPR032675">
    <property type="entry name" value="LRR_dom_sf"/>
</dbReference>
<keyword evidence="7" id="KW-1185">Reference proteome</keyword>
<sequence>MTIQGRIDTAKGALLNGSQERVNLGGCALKDQGAEEVASLLKKNQRVKSLNLANNQIGADGGLAFAKALEVNHSVQEIFLEGNDLGQEAKRSISAALYRNRQLKERGEVLQEWDLQGEVEKVIRYIGKLRGQAPFFKSDEALARFFNCQNASKRLGVSSSSSSSSASSSSHVAAIDKNLSPLEQAALVGDLEKVQELAENKGTLLEGDQKETLIQKIKKRVAELAKQGNQEDIEKLLEVRDFLQETLDDLLVNAEEEKREDLAKQAVQAGARLNLLETSETFLKKEVEVTQKELIALLKKLTISDDREVLEKLANLLEAQITLKGIDLSSYLRSLVSQGKLEGLKLLVSFGASVNLSYEKGNTLLHLAFAMDQQEVARFLVASGARIDARNDQGKTPLELSPKKEGEGLSKELSALKAQVAADFRAYENRLDTHQALIGELQEIVDVRLRRKIEGFLKSQYGAYYKAFYTTFTSKMTSEFIGLRASLSNWVSGSDTTSQKAMKQIPKFIKPLVPVPGASLAANLFLSIPLKLTGGIKSGMLSSLAKVYPKNEDVDHFVSATACYLMELFEKQLILFDQQDKRQGYQVNQEAMSALSTSLSSRLFAFMFSDHFYKEKNLFPLDRKEMDKRAKTLALSVTWFNPNLFFKLEYYEKLPFINDVIISLPTEKTLSLLQKGAQKRRAAANLLGGFMNMKVDTKGFKGAQKGFTDRGLFQRSPYLIEGKHFGNRDCRPKDYPPLSLSSTEQSYIEAQVKRKKGFIKPIAVPRRQTLSYRELYERVNKSQSSSSSSSSSSMNQGTIFVGAGLNEVREKSQKMAEFAKKKIEREIRKLNRPTSTPNRYDKEDLMDEIDDLDDLNEFSSQVIEDLRKQVEAIQIQ</sequence>
<keyword evidence="1" id="KW-0343">GTPase activation</keyword>
<dbReference type="PROSITE" id="PS50088">
    <property type="entry name" value="ANK_REPEAT"/>
    <property type="match status" value="1"/>
</dbReference>
<proteinExistence type="predicted"/>
<evidence type="ECO:0000256" key="1">
    <source>
        <dbReference type="ARBA" id="ARBA00022468"/>
    </source>
</evidence>
<reference evidence="6 7" key="1">
    <citation type="submission" date="2020-01" db="EMBL/GenBank/DDBJ databases">
        <title>Draft genome sequence of Cand. Neptunochlamydia vexilliferae K9.</title>
        <authorList>
            <person name="Schulz F."/>
            <person name="Koestlbacher S."/>
            <person name="Wascher F."/>
            <person name="Pizzetti I."/>
            <person name="Horn M."/>
        </authorList>
    </citation>
    <scope>NUCLEOTIDE SEQUENCE [LARGE SCALE GENOMIC DNA]</scope>
    <source>
        <strain evidence="6 7">K9</strain>
    </source>
</reference>
<evidence type="ECO:0000313" key="7">
    <source>
        <dbReference type="Proteomes" id="UP001194714"/>
    </source>
</evidence>
<keyword evidence="3" id="KW-0677">Repeat</keyword>
<dbReference type="SMART" id="SM00248">
    <property type="entry name" value="ANK"/>
    <property type="match status" value="3"/>
</dbReference>
<dbReference type="Pfam" id="PF13516">
    <property type="entry name" value="LRR_6"/>
    <property type="match status" value="1"/>
</dbReference>
<comment type="caution">
    <text evidence="6">The sequence shown here is derived from an EMBL/GenBank/DDBJ whole genome shotgun (WGS) entry which is preliminary data.</text>
</comment>
<dbReference type="PROSITE" id="PS50297">
    <property type="entry name" value="ANK_REP_REGION"/>
    <property type="match status" value="1"/>
</dbReference>
<dbReference type="SUPFAM" id="SSF52047">
    <property type="entry name" value="RNI-like"/>
    <property type="match status" value="1"/>
</dbReference>
<dbReference type="InterPro" id="IPR027038">
    <property type="entry name" value="RanGap"/>
</dbReference>
<keyword evidence="5" id="KW-0175">Coiled coil</keyword>
<evidence type="ECO:0000256" key="3">
    <source>
        <dbReference type="ARBA" id="ARBA00022737"/>
    </source>
</evidence>
<dbReference type="Proteomes" id="UP001194714">
    <property type="component" value="Unassembled WGS sequence"/>
</dbReference>